<keyword evidence="2 9" id="KW-0645">Protease</keyword>
<proteinExistence type="inferred from homology"/>
<organism evidence="11 12">
    <name type="scientific">Carnegiea gigantea</name>
    <dbReference type="NCBI Taxonomy" id="171969"/>
    <lineage>
        <taxon>Eukaryota</taxon>
        <taxon>Viridiplantae</taxon>
        <taxon>Streptophyta</taxon>
        <taxon>Embryophyta</taxon>
        <taxon>Tracheophyta</taxon>
        <taxon>Spermatophyta</taxon>
        <taxon>Magnoliopsida</taxon>
        <taxon>eudicotyledons</taxon>
        <taxon>Gunneridae</taxon>
        <taxon>Pentapetalae</taxon>
        <taxon>Caryophyllales</taxon>
        <taxon>Cactineae</taxon>
        <taxon>Cactaceae</taxon>
        <taxon>Cactoideae</taxon>
        <taxon>Echinocereeae</taxon>
        <taxon>Carnegiea</taxon>
    </lineage>
</organism>
<dbReference type="PANTHER" id="PTHR11804:SF83">
    <property type="entry name" value="LD37516P"/>
    <property type="match status" value="1"/>
</dbReference>
<name>A0A9Q1GW63_9CARY</name>
<dbReference type="Gene3D" id="1.10.1370.10">
    <property type="entry name" value="Neurolysin, domain 3"/>
    <property type="match status" value="2"/>
</dbReference>
<feature type="domain" description="Peptidase M3A/M3B catalytic" evidence="10">
    <location>
        <begin position="30"/>
        <end position="434"/>
    </location>
</feature>
<dbReference type="GO" id="GO:0004222">
    <property type="term" value="F:metalloendopeptidase activity"/>
    <property type="evidence" value="ECO:0007669"/>
    <property type="project" value="UniProtKB-EC"/>
</dbReference>
<dbReference type="InterPro" id="IPR045090">
    <property type="entry name" value="Pept_M3A_M3B"/>
</dbReference>
<dbReference type="FunFam" id="3.40.390.10:FF:000009">
    <property type="entry name" value="Oligopeptidase A"/>
    <property type="match status" value="1"/>
</dbReference>
<gene>
    <name evidence="11" type="ORF">Cgig2_007832</name>
</gene>
<evidence type="ECO:0000256" key="1">
    <source>
        <dbReference type="ARBA" id="ARBA00006040"/>
    </source>
</evidence>
<evidence type="ECO:0000256" key="6">
    <source>
        <dbReference type="ARBA" id="ARBA00023049"/>
    </source>
</evidence>
<dbReference type="SUPFAM" id="SSF55486">
    <property type="entry name" value="Metalloproteases ('zincins'), catalytic domain"/>
    <property type="match status" value="1"/>
</dbReference>
<evidence type="ECO:0000256" key="2">
    <source>
        <dbReference type="ARBA" id="ARBA00022670"/>
    </source>
</evidence>
<evidence type="ECO:0000313" key="12">
    <source>
        <dbReference type="Proteomes" id="UP001153076"/>
    </source>
</evidence>
<keyword evidence="4 9" id="KW-0378">Hydrolase</keyword>
<keyword evidence="3 9" id="KW-0479">Metal-binding</keyword>
<keyword evidence="5 9" id="KW-0862">Zinc</keyword>
<dbReference type="Pfam" id="PF01432">
    <property type="entry name" value="Peptidase_M3"/>
    <property type="match status" value="1"/>
</dbReference>
<dbReference type="InterPro" id="IPR001567">
    <property type="entry name" value="Pept_M3A_M3B_dom"/>
</dbReference>
<dbReference type="EMBL" id="JAKOGI010001314">
    <property type="protein sequence ID" value="KAJ8426309.1"/>
    <property type="molecule type" value="Genomic_DNA"/>
</dbReference>
<evidence type="ECO:0000256" key="9">
    <source>
        <dbReference type="RuleBase" id="RU003435"/>
    </source>
</evidence>
<dbReference type="PANTHER" id="PTHR11804">
    <property type="entry name" value="PROTEASE M3 THIMET OLIGOPEPTIDASE-RELATED"/>
    <property type="match status" value="1"/>
</dbReference>
<dbReference type="Gene3D" id="3.40.390.10">
    <property type="entry name" value="Collagenase (Catalytic Domain)"/>
    <property type="match status" value="1"/>
</dbReference>
<keyword evidence="12" id="KW-1185">Reference proteome</keyword>
<comment type="similarity">
    <text evidence="1 9">Belongs to the peptidase M3 family.</text>
</comment>
<comment type="cofactor">
    <cofactor evidence="9">
        <name>Zn(2+)</name>
        <dbReference type="ChEBI" id="CHEBI:29105"/>
    </cofactor>
    <text evidence="9">Binds 1 zinc ion.</text>
</comment>
<evidence type="ECO:0000259" key="10">
    <source>
        <dbReference type="Pfam" id="PF01432"/>
    </source>
</evidence>
<evidence type="ECO:0000256" key="7">
    <source>
        <dbReference type="ARBA" id="ARBA00024603"/>
    </source>
</evidence>
<evidence type="ECO:0000313" key="11">
    <source>
        <dbReference type="EMBL" id="KAJ8426309.1"/>
    </source>
</evidence>
<dbReference type="GO" id="GO:0006518">
    <property type="term" value="P:peptide metabolic process"/>
    <property type="evidence" value="ECO:0007669"/>
    <property type="project" value="TreeGrafter"/>
</dbReference>
<dbReference type="InterPro" id="IPR024079">
    <property type="entry name" value="MetalloPept_cat_dom_sf"/>
</dbReference>
<dbReference type="GO" id="GO:0046872">
    <property type="term" value="F:metal ion binding"/>
    <property type="evidence" value="ECO:0007669"/>
    <property type="project" value="UniProtKB-UniRule"/>
</dbReference>
<dbReference type="EC" id="3.4.24.70" evidence="8"/>
<dbReference type="GO" id="GO:0009507">
    <property type="term" value="C:chloroplast"/>
    <property type="evidence" value="ECO:0007669"/>
    <property type="project" value="TreeGrafter"/>
</dbReference>
<accession>A0A9Q1GW63</accession>
<dbReference type="AlphaFoldDB" id="A0A9Q1GW63"/>
<comment type="caution">
    <text evidence="11">The sequence shown here is derived from an EMBL/GenBank/DDBJ whole genome shotgun (WGS) entry which is preliminary data.</text>
</comment>
<dbReference type="Proteomes" id="UP001153076">
    <property type="component" value="Unassembled WGS sequence"/>
</dbReference>
<keyword evidence="6 9" id="KW-0482">Metalloprotease</keyword>
<dbReference type="OrthoDB" id="534666at2759"/>
<comment type="catalytic activity">
    <reaction evidence="7">
        <text>Hydrolysis of oligopeptides, with broad specificity. Gly or Ala commonly occur as P1 or P1' residues, but more distant residues are also important, as is shown by the fact that Z-Gly-Pro-Gly-|-Gly-Pro-Ala is cleaved, but not Z-(Gly)(5).</text>
        <dbReference type="EC" id="3.4.24.70"/>
    </reaction>
</comment>
<evidence type="ECO:0000256" key="4">
    <source>
        <dbReference type="ARBA" id="ARBA00022801"/>
    </source>
</evidence>
<evidence type="ECO:0000256" key="3">
    <source>
        <dbReference type="ARBA" id="ARBA00022723"/>
    </source>
</evidence>
<dbReference type="InterPro" id="IPR024077">
    <property type="entry name" value="Neurolysin/TOP_dom2"/>
</dbReference>
<dbReference type="GO" id="GO:0006508">
    <property type="term" value="P:proteolysis"/>
    <property type="evidence" value="ECO:0007669"/>
    <property type="project" value="UniProtKB-KW"/>
</dbReference>
<sequence>MFYTRYCHNEATAENGPWIITLDPPIYRSVMQHARNRLLRKEVYCAYIIRASTGDLNNTHIIEQILKLRLEKAKLLGYNNYAEVQLRISSWDAAVRDMEELRQFAEFNGADEAGELNHWDFNFWGERLCESSYDINEEELRPYLSFPAVTEGLFSLSSMLFDVNIHPADGLAPVWNEDVRFYCVKDSTGDPYSRPSEKRGGAWVSLVVGRSCALSIAGTTARLPIVHVVCNQTPPLGDKPSLMTFREVETIFHEFGHALQHMLTKEDEGFVSGNRGMEWDAVELPSSFMENWCYRRAIISSIAKHYETGQNLPEDMCMKLLSTRTFRAGSVILRQMRYAAVDLELHSEYIPGGPESIYEVRQVQLLELIPSGHDYAAGYYSYQWAEVMSYDAFSAFEEAGLDNQKAIEELGRKFRDTVLALGGGKSPLEVCSFLTGAFSVQNYYTSQICLGKFSV</sequence>
<dbReference type="GO" id="GO:0005829">
    <property type="term" value="C:cytosol"/>
    <property type="evidence" value="ECO:0007669"/>
    <property type="project" value="UniProtKB-ARBA"/>
</dbReference>
<protein>
    <recommendedName>
        <fullName evidence="8">oligopeptidase A</fullName>
        <ecNumber evidence="8">3.4.24.70</ecNumber>
    </recommendedName>
</protein>
<reference evidence="11" key="1">
    <citation type="submission" date="2022-04" db="EMBL/GenBank/DDBJ databases">
        <title>Carnegiea gigantea Genome sequencing and assembly v2.</title>
        <authorList>
            <person name="Copetti D."/>
            <person name="Sanderson M.J."/>
            <person name="Burquez A."/>
            <person name="Wojciechowski M.F."/>
        </authorList>
    </citation>
    <scope>NUCLEOTIDE SEQUENCE</scope>
    <source>
        <strain evidence="11">SGP5-SGP5p</strain>
        <tissue evidence="11">Aerial part</tissue>
    </source>
</reference>
<evidence type="ECO:0000256" key="5">
    <source>
        <dbReference type="ARBA" id="ARBA00022833"/>
    </source>
</evidence>
<evidence type="ECO:0000256" key="8">
    <source>
        <dbReference type="ARBA" id="ARBA00026100"/>
    </source>
</evidence>